<gene>
    <name evidence="6" type="ORF">DET59_102108</name>
</gene>
<dbReference type="GO" id="GO:0000271">
    <property type="term" value="P:polysaccharide biosynthetic process"/>
    <property type="evidence" value="ECO:0007669"/>
    <property type="project" value="TreeGrafter"/>
</dbReference>
<dbReference type="AlphaFoldDB" id="A0A366EZ36"/>
<organism evidence="6 7">
    <name type="scientific">Rossellomorea aquimaris</name>
    <dbReference type="NCBI Taxonomy" id="189382"/>
    <lineage>
        <taxon>Bacteria</taxon>
        <taxon>Bacillati</taxon>
        <taxon>Bacillota</taxon>
        <taxon>Bacilli</taxon>
        <taxon>Bacillales</taxon>
        <taxon>Bacillaceae</taxon>
        <taxon>Rossellomorea</taxon>
    </lineage>
</organism>
<dbReference type="PANTHER" id="PTHR30244">
    <property type="entry name" value="TRANSAMINASE"/>
    <property type="match status" value="1"/>
</dbReference>
<dbReference type="Proteomes" id="UP000252118">
    <property type="component" value="Unassembled WGS sequence"/>
</dbReference>
<evidence type="ECO:0000313" key="7">
    <source>
        <dbReference type="Proteomes" id="UP000252118"/>
    </source>
</evidence>
<accession>A0A366EZ36</accession>
<comment type="similarity">
    <text evidence="2 5">Belongs to the DegT/DnrJ/EryC1 family.</text>
</comment>
<name>A0A366EZ36_9BACI</name>
<dbReference type="EMBL" id="QNRJ01000002">
    <property type="protein sequence ID" value="RBP06725.1"/>
    <property type="molecule type" value="Genomic_DNA"/>
</dbReference>
<feature type="active site" description="Proton acceptor" evidence="3">
    <location>
        <position position="185"/>
    </location>
</feature>
<sequence length="366" mass="41099">MIPMVDTKSDLKLYEKEILKEVAAVIRGGEYIFGPKSKKIEEKIAEYVGVKYALGLASGTDAITLGLKALGIGEGDEVITTPFTFFATAESIAHVGAKPVFADIEEETFNIDPKEIITKITIKTKAIIVVHLFGLAANMDEIMKIAKEHGLYVIEDACQALGTRYKGKMAGSIGDIGCFSFYPTKNLGACGDAGMLTTNSLELKSKIIQLRNHGSLERYIHNTVGINSRLDEIQAAILLVKLKYFEELLDKRNSIAKTYYTGLKNILKLPEYIQSREHTYHQYSFRVEKREGFMEYLKEKGISSMIYYPIPLHLQKAFSHLNYQKGDFPKTEKISDEIISLPLYPTLSKTLQQYIINTVVEFINNP</sequence>
<dbReference type="GO" id="GO:0008483">
    <property type="term" value="F:transaminase activity"/>
    <property type="evidence" value="ECO:0007669"/>
    <property type="project" value="TreeGrafter"/>
</dbReference>
<proteinExistence type="inferred from homology"/>
<dbReference type="FunFam" id="3.40.640.10:FF:000089">
    <property type="entry name" value="Aminotransferase, DegT/DnrJ/EryC1/StrS family"/>
    <property type="match status" value="1"/>
</dbReference>
<comment type="caution">
    <text evidence="6">The sequence shown here is derived from an EMBL/GenBank/DDBJ whole genome shotgun (WGS) entry which is preliminary data.</text>
</comment>
<dbReference type="InterPro" id="IPR015424">
    <property type="entry name" value="PyrdxlP-dep_Trfase"/>
</dbReference>
<evidence type="ECO:0000313" key="6">
    <source>
        <dbReference type="EMBL" id="RBP06725.1"/>
    </source>
</evidence>
<evidence type="ECO:0000256" key="2">
    <source>
        <dbReference type="ARBA" id="ARBA00037999"/>
    </source>
</evidence>
<evidence type="ECO:0000256" key="4">
    <source>
        <dbReference type="PIRSR" id="PIRSR000390-2"/>
    </source>
</evidence>
<dbReference type="SUPFAM" id="SSF53383">
    <property type="entry name" value="PLP-dependent transferases"/>
    <property type="match status" value="1"/>
</dbReference>
<dbReference type="Gene3D" id="3.90.1150.10">
    <property type="entry name" value="Aspartate Aminotransferase, domain 1"/>
    <property type="match status" value="1"/>
</dbReference>
<reference evidence="6 7" key="1">
    <citation type="submission" date="2018-06" db="EMBL/GenBank/DDBJ databases">
        <title>Freshwater and sediment microbial communities from various areas in North America, analyzing microbe dynamics in response to fracking.</title>
        <authorList>
            <person name="Lamendella R."/>
        </authorList>
    </citation>
    <scope>NUCLEOTIDE SEQUENCE [LARGE SCALE GENOMIC DNA]</scope>
    <source>
        <strain evidence="6 7">97B</strain>
    </source>
</reference>
<dbReference type="OrthoDB" id="9810913at2"/>
<protein>
    <submittedName>
        <fullName evidence="6">dTDP-4-amino-4,6-dideoxygalactose transaminase</fullName>
    </submittedName>
</protein>
<dbReference type="Pfam" id="PF01041">
    <property type="entry name" value="DegT_DnrJ_EryC1"/>
    <property type="match status" value="1"/>
</dbReference>
<dbReference type="RefSeq" id="WP_113968139.1">
    <property type="nucleotide sequence ID" value="NZ_QNRJ01000002.1"/>
</dbReference>
<dbReference type="CDD" id="cd00616">
    <property type="entry name" value="AHBA_syn"/>
    <property type="match status" value="1"/>
</dbReference>
<dbReference type="InterPro" id="IPR015421">
    <property type="entry name" value="PyrdxlP-dep_Trfase_major"/>
</dbReference>
<feature type="modified residue" description="N6-(pyridoxal phosphate)lysine" evidence="4">
    <location>
        <position position="185"/>
    </location>
</feature>
<evidence type="ECO:0000256" key="5">
    <source>
        <dbReference type="RuleBase" id="RU004508"/>
    </source>
</evidence>
<dbReference type="InterPro" id="IPR000653">
    <property type="entry name" value="DegT/StrS_aminotransferase"/>
</dbReference>
<dbReference type="InterPro" id="IPR015422">
    <property type="entry name" value="PyrdxlP-dep_Trfase_small"/>
</dbReference>
<keyword evidence="1 4" id="KW-0663">Pyridoxal phosphate</keyword>
<dbReference type="PANTHER" id="PTHR30244:SF36">
    <property type="entry name" value="3-OXO-GLUCOSE-6-PHOSPHATE:GLUTAMATE AMINOTRANSFERASE"/>
    <property type="match status" value="1"/>
</dbReference>
<evidence type="ECO:0000256" key="3">
    <source>
        <dbReference type="PIRSR" id="PIRSR000390-1"/>
    </source>
</evidence>
<dbReference type="Gene3D" id="3.40.640.10">
    <property type="entry name" value="Type I PLP-dependent aspartate aminotransferase-like (Major domain)"/>
    <property type="match status" value="1"/>
</dbReference>
<dbReference type="GO" id="GO:0030170">
    <property type="term" value="F:pyridoxal phosphate binding"/>
    <property type="evidence" value="ECO:0007669"/>
    <property type="project" value="UniProtKB-ARBA"/>
</dbReference>
<dbReference type="PIRSF" id="PIRSF000390">
    <property type="entry name" value="PLP_StrS"/>
    <property type="match status" value="1"/>
</dbReference>
<evidence type="ECO:0000256" key="1">
    <source>
        <dbReference type="ARBA" id="ARBA00022898"/>
    </source>
</evidence>